<name>A0ABP1DVD3_9APHY</name>
<accession>A0ABP1DVD3</accession>
<evidence type="ECO:0000313" key="3">
    <source>
        <dbReference type="Proteomes" id="UP001497453"/>
    </source>
</evidence>
<dbReference type="EMBL" id="OZ037949">
    <property type="protein sequence ID" value="CAL1711199.1"/>
    <property type="molecule type" value="Genomic_DNA"/>
</dbReference>
<dbReference type="Proteomes" id="UP001497453">
    <property type="component" value="Chromosome 6"/>
</dbReference>
<sequence>MKVSKSGHAIQRKLGVIGAIHTCVQDKAEETENAAPDNKPTVTLRPSKGPSERNGGVLKLRRTRGTRAEAHTLNE</sequence>
<reference evidence="3" key="1">
    <citation type="submission" date="2024-04" db="EMBL/GenBank/DDBJ databases">
        <authorList>
            <person name="Shaw F."/>
            <person name="Minotto A."/>
        </authorList>
    </citation>
    <scope>NUCLEOTIDE SEQUENCE [LARGE SCALE GENOMIC DNA]</scope>
</reference>
<gene>
    <name evidence="2" type="ORF">GFSPODELE1_LOCUS8229</name>
</gene>
<evidence type="ECO:0000313" key="2">
    <source>
        <dbReference type="EMBL" id="CAL1711199.1"/>
    </source>
</evidence>
<proteinExistence type="predicted"/>
<keyword evidence="3" id="KW-1185">Reference proteome</keyword>
<evidence type="ECO:0000256" key="1">
    <source>
        <dbReference type="SAM" id="MobiDB-lite"/>
    </source>
</evidence>
<feature type="compositionally biased region" description="Basic and acidic residues" evidence="1">
    <location>
        <begin position="66"/>
        <end position="75"/>
    </location>
</feature>
<protein>
    <submittedName>
        <fullName evidence="2">Uncharacterized protein</fullName>
    </submittedName>
</protein>
<organism evidence="2 3">
    <name type="scientific">Somion occarium</name>
    <dbReference type="NCBI Taxonomy" id="3059160"/>
    <lineage>
        <taxon>Eukaryota</taxon>
        <taxon>Fungi</taxon>
        <taxon>Dikarya</taxon>
        <taxon>Basidiomycota</taxon>
        <taxon>Agaricomycotina</taxon>
        <taxon>Agaricomycetes</taxon>
        <taxon>Polyporales</taxon>
        <taxon>Cerrenaceae</taxon>
        <taxon>Somion</taxon>
    </lineage>
</organism>
<feature type="region of interest" description="Disordered" evidence="1">
    <location>
        <begin position="28"/>
        <end position="75"/>
    </location>
</feature>